<dbReference type="HOGENOM" id="CLU_1748705_0_0_11"/>
<name>A0A0F7G1B2_9ACTN</name>
<dbReference type="EMBL" id="CP009922">
    <property type="protein sequence ID" value="AKG46282.1"/>
    <property type="molecule type" value="Genomic_DNA"/>
</dbReference>
<reference evidence="1" key="1">
    <citation type="submission" date="2019-08" db="EMBL/GenBank/DDBJ databases">
        <title>Complete genome sequence of a mangrove-derived Streptomyces xiamenensis.</title>
        <authorList>
            <person name="Xu J."/>
        </authorList>
    </citation>
    <scope>NUCLEOTIDE SEQUENCE</scope>
    <source>
        <strain evidence="1">318</strain>
    </source>
</reference>
<sequence length="149" mass="16822">MLPEEPAQRKLVGVFQRHLRATSAETREVGTEGGCPVFKVVPSAGVRGRELRNLILGSAKPDLRLIELIDDDAPQTMNRDEVILYDRPIGDNGLRWCDLQDWRQETKGPNDSDEAKDALYKRIRPAGTRRVCRDRLGRSPGVGRDPLHR</sequence>
<keyword evidence="2" id="KW-1185">Reference proteome</keyword>
<gene>
    <name evidence="1" type="ORF">SXIM_48980</name>
</gene>
<protein>
    <submittedName>
        <fullName evidence="1">Uncharacterized protein</fullName>
    </submittedName>
</protein>
<accession>A0A0F7G1B2</accession>
<dbReference type="KEGG" id="sxi:SXIM_48980"/>
<dbReference type="STRING" id="408015.SXIM_48980"/>
<dbReference type="AlphaFoldDB" id="A0A0F7G1B2"/>
<dbReference type="PATRIC" id="fig|408015.6.peg.4960"/>
<proteinExistence type="predicted"/>
<dbReference type="Proteomes" id="UP000034034">
    <property type="component" value="Chromosome"/>
</dbReference>
<dbReference type="RefSeq" id="WP_053116287.1">
    <property type="nucleotide sequence ID" value="NZ_CP009922.3"/>
</dbReference>
<organism evidence="1 2">
    <name type="scientific">Streptomyces xiamenensis</name>
    <dbReference type="NCBI Taxonomy" id="408015"/>
    <lineage>
        <taxon>Bacteria</taxon>
        <taxon>Bacillati</taxon>
        <taxon>Actinomycetota</taxon>
        <taxon>Actinomycetes</taxon>
        <taxon>Kitasatosporales</taxon>
        <taxon>Streptomycetaceae</taxon>
        <taxon>Streptomyces</taxon>
    </lineage>
</organism>
<evidence type="ECO:0000313" key="2">
    <source>
        <dbReference type="Proteomes" id="UP000034034"/>
    </source>
</evidence>
<evidence type="ECO:0000313" key="1">
    <source>
        <dbReference type="EMBL" id="AKG46282.1"/>
    </source>
</evidence>